<evidence type="ECO:0000256" key="3">
    <source>
        <dbReference type="SAM" id="SignalP"/>
    </source>
</evidence>
<keyword evidence="3" id="KW-0732">Signal</keyword>
<dbReference type="AlphaFoldDB" id="A0A5M4AV64"/>
<dbReference type="Pfam" id="PF25989">
    <property type="entry name" value="YknX_C"/>
    <property type="match status" value="1"/>
</dbReference>
<dbReference type="Pfam" id="PF25954">
    <property type="entry name" value="Beta-barrel_RND_2"/>
    <property type="match status" value="1"/>
</dbReference>
<evidence type="ECO:0000259" key="5">
    <source>
        <dbReference type="Pfam" id="PF25954"/>
    </source>
</evidence>
<dbReference type="Gene3D" id="2.40.420.20">
    <property type="match status" value="1"/>
</dbReference>
<accession>A0A5M4AV64</accession>
<dbReference type="OrthoDB" id="9798190at2"/>
<gene>
    <name evidence="7" type="ORF">PbJCM13498_03610</name>
</gene>
<dbReference type="InterPro" id="IPR058625">
    <property type="entry name" value="MdtA-like_BSH"/>
</dbReference>
<dbReference type="Gene3D" id="2.40.50.100">
    <property type="match status" value="1"/>
</dbReference>
<dbReference type="PANTHER" id="PTHR30469">
    <property type="entry name" value="MULTIDRUG RESISTANCE PROTEIN MDTA"/>
    <property type="match status" value="1"/>
</dbReference>
<dbReference type="Gene3D" id="1.10.287.470">
    <property type="entry name" value="Helix hairpin bin"/>
    <property type="match status" value="1"/>
</dbReference>
<feature type="signal peptide" evidence="3">
    <location>
        <begin position="1"/>
        <end position="18"/>
    </location>
</feature>
<feature type="domain" description="CusB-like beta-barrel" evidence="5">
    <location>
        <begin position="202"/>
        <end position="271"/>
    </location>
</feature>
<sequence length="351" mass="38843">MNFKINLIVLLVATTLFATGCGNKGGEKASDVKQDSIKIRPVKVMSLEPQEVSRTINQTASFVAYHENYLTAASPGRIEKIYVEVGDHVKAGQLLVQMDRTQLKQAELQLENLKTDFGRLDTLQKTGTVTQQKYDQLATQYNVAKENVQFLKENTELRAPLSGVITSKYFEDGEMYSGSPNTSAGKAAIVTLMQLNPIKAVINMTEKDFPRIHKGMKVDVTADVYPGKVFEGTVYRIHPAIDPASRTFTVEITVPNTDEKIRPGMYGKVAIHVGRDVANLVPAIAVLKQEGTNQRYLFKYVNGKAQRVDIQLGERFDADIEVISDKLKPGDQIIVVGQANLVEGNDVKIVK</sequence>
<feature type="domain" description="Multidrug resistance protein MdtA-like barrel-sandwich hybrid" evidence="4">
    <location>
        <begin position="75"/>
        <end position="177"/>
    </location>
</feature>
<dbReference type="SUPFAM" id="SSF111369">
    <property type="entry name" value="HlyD-like secretion proteins"/>
    <property type="match status" value="1"/>
</dbReference>
<dbReference type="FunFam" id="2.40.30.170:FF:000010">
    <property type="entry name" value="Efflux RND transporter periplasmic adaptor subunit"/>
    <property type="match status" value="1"/>
</dbReference>
<reference evidence="7 8" key="1">
    <citation type="submission" date="2019-10" db="EMBL/GenBank/DDBJ databases">
        <title>Prolixibacter strains distinguished by the presence of nitrate reductase genes were adept at nitrate-dependent anaerobic corrosion of metallic iron and carbon steel.</title>
        <authorList>
            <person name="Iino T."/>
            <person name="Shono N."/>
            <person name="Ito K."/>
            <person name="Nakamura R."/>
            <person name="Sueoka K."/>
            <person name="Harayama S."/>
            <person name="Ohkuma M."/>
        </authorList>
    </citation>
    <scope>NUCLEOTIDE SEQUENCE [LARGE SCALE GENOMIC DNA]</scope>
    <source>
        <strain evidence="7 8">JCM 13498</strain>
    </source>
</reference>
<comment type="similarity">
    <text evidence="1">Belongs to the membrane fusion protein (MFP) (TC 8.A.1) family.</text>
</comment>
<dbReference type="NCBIfam" id="TIGR01730">
    <property type="entry name" value="RND_mfp"/>
    <property type="match status" value="1"/>
</dbReference>
<keyword evidence="2" id="KW-0175">Coiled coil</keyword>
<evidence type="ECO:0000256" key="1">
    <source>
        <dbReference type="ARBA" id="ARBA00009477"/>
    </source>
</evidence>
<comment type="caution">
    <text evidence="7">The sequence shown here is derived from an EMBL/GenBank/DDBJ whole genome shotgun (WGS) entry which is preliminary data.</text>
</comment>
<protein>
    <submittedName>
        <fullName evidence="7">Cation efflux system protein</fullName>
    </submittedName>
</protein>
<evidence type="ECO:0000259" key="6">
    <source>
        <dbReference type="Pfam" id="PF25989"/>
    </source>
</evidence>
<feature type="domain" description="YknX-like C-terminal permuted SH3-like" evidence="6">
    <location>
        <begin position="280"/>
        <end position="349"/>
    </location>
</feature>
<feature type="chain" id="PRO_5024409465" evidence="3">
    <location>
        <begin position="19"/>
        <end position="351"/>
    </location>
</feature>
<organism evidence="7 8">
    <name type="scientific">Prolixibacter bellariivorans</name>
    <dbReference type="NCBI Taxonomy" id="314319"/>
    <lineage>
        <taxon>Bacteria</taxon>
        <taxon>Pseudomonadati</taxon>
        <taxon>Bacteroidota</taxon>
        <taxon>Bacteroidia</taxon>
        <taxon>Marinilabiliales</taxon>
        <taxon>Prolixibacteraceae</taxon>
        <taxon>Prolixibacter</taxon>
    </lineage>
</organism>
<proteinExistence type="inferred from homology"/>
<dbReference type="InterPro" id="IPR058637">
    <property type="entry name" value="YknX-like_C"/>
</dbReference>
<evidence type="ECO:0000256" key="2">
    <source>
        <dbReference type="SAM" id="Coils"/>
    </source>
</evidence>
<name>A0A5M4AV64_9BACT</name>
<dbReference type="RefSeq" id="WP_025865577.1">
    <property type="nucleotide sequence ID" value="NZ_BLAX01000001.1"/>
</dbReference>
<feature type="coiled-coil region" evidence="2">
    <location>
        <begin position="96"/>
        <end position="154"/>
    </location>
</feature>
<dbReference type="EMBL" id="BLAX01000001">
    <property type="protein sequence ID" value="GET31498.1"/>
    <property type="molecule type" value="Genomic_DNA"/>
</dbReference>
<dbReference type="GO" id="GO:1990281">
    <property type="term" value="C:efflux pump complex"/>
    <property type="evidence" value="ECO:0007669"/>
    <property type="project" value="TreeGrafter"/>
</dbReference>
<evidence type="ECO:0000313" key="8">
    <source>
        <dbReference type="Proteomes" id="UP000391834"/>
    </source>
</evidence>
<keyword evidence="8" id="KW-1185">Reference proteome</keyword>
<evidence type="ECO:0000259" key="4">
    <source>
        <dbReference type="Pfam" id="PF25917"/>
    </source>
</evidence>
<dbReference type="PROSITE" id="PS51257">
    <property type="entry name" value="PROKAR_LIPOPROTEIN"/>
    <property type="match status" value="1"/>
</dbReference>
<dbReference type="InterPro" id="IPR058792">
    <property type="entry name" value="Beta-barrel_RND_2"/>
</dbReference>
<dbReference type="GO" id="GO:0015562">
    <property type="term" value="F:efflux transmembrane transporter activity"/>
    <property type="evidence" value="ECO:0007669"/>
    <property type="project" value="TreeGrafter"/>
</dbReference>
<dbReference type="Proteomes" id="UP000391834">
    <property type="component" value="Unassembled WGS sequence"/>
</dbReference>
<dbReference type="InterPro" id="IPR006143">
    <property type="entry name" value="RND_pump_MFP"/>
</dbReference>
<dbReference type="Gene3D" id="2.40.30.170">
    <property type="match status" value="1"/>
</dbReference>
<evidence type="ECO:0000313" key="7">
    <source>
        <dbReference type="EMBL" id="GET31498.1"/>
    </source>
</evidence>
<dbReference type="Pfam" id="PF25917">
    <property type="entry name" value="BSH_RND"/>
    <property type="match status" value="1"/>
</dbReference>